<evidence type="ECO:0000256" key="2">
    <source>
        <dbReference type="ARBA" id="ARBA00023136"/>
    </source>
</evidence>
<evidence type="ECO:0000313" key="6">
    <source>
        <dbReference type="Proteomes" id="UP000011058"/>
    </source>
</evidence>
<dbReference type="InterPro" id="IPR037066">
    <property type="entry name" value="Plug_dom_sf"/>
</dbReference>
<gene>
    <name evidence="5" type="ORF">FAES_5124</name>
</gene>
<dbReference type="SUPFAM" id="SSF56935">
    <property type="entry name" value="Porins"/>
    <property type="match status" value="1"/>
</dbReference>
<reference evidence="5 6" key="1">
    <citation type="journal article" date="2012" name="J. Bacteriol.">
        <title>Genome Sequence of Fibrella aestuarina BUZ 2T, a Filamentous Marine Bacterium.</title>
        <authorList>
            <person name="Filippini M."/>
            <person name="Qi W."/>
            <person name="Blom J."/>
            <person name="Goesmann A."/>
            <person name="Smits T.H."/>
            <person name="Bagheri H.C."/>
        </authorList>
    </citation>
    <scope>NUCLEOTIDE SEQUENCE [LARGE SCALE GENOMIC DNA]</scope>
    <source>
        <strain evidence="6">BUZ 2T</strain>
    </source>
</reference>
<dbReference type="Proteomes" id="UP000011058">
    <property type="component" value="Chromosome"/>
</dbReference>
<dbReference type="GO" id="GO:0030246">
    <property type="term" value="F:carbohydrate binding"/>
    <property type="evidence" value="ECO:0007669"/>
    <property type="project" value="InterPro"/>
</dbReference>
<dbReference type="Gene3D" id="2.170.130.10">
    <property type="entry name" value="TonB-dependent receptor, plug domain"/>
    <property type="match status" value="1"/>
</dbReference>
<dbReference type="InterPro" id="IPR013784">
    <property type="entry name" value="Carb-bd-like_fold"/>
</dbReference>
<organism evidence="5 6">
    <name type="scientific">Fibrella aestuarina BUZ 2</name>
    <dbReference type="NCBI Taxonomy" id="1166018"/>
    <lineage>
        <taxon>Bacteria</taxon>
        <taxon>Pseudomonadati</taxon>
        <taxon>Bacteroidota</taxon>
        <taxon>Cytophagia</taxon>
        <taxon>Cytophagales</taxon>
        <taxon>Spirosomataceae</taxon>
        <taxon>Fibrella</taxon>
    </lineage>
</organism>
<sequence>MQTATKPLYRMASGSDFCLLISLGTFFLMILLSFALQAQQLAWVTISGQVRTADGSPASFATVLLTNAADSTLVKGAVADADGRYVIQTTKSGTFRIAASQVGSTNVYGPRFTLAPDQLSAEQPTLILREAVKTLGEVSVSAKKPFIEQLPDKTVLNVENSIVAAGGTALDVLERAPGVLVDSQNDRITLKGRDGTLVMIDGKPTYLSAQEVVNLLRNTPSNTVETIELISNPSAKYDAAGNAGIINIRLKRGSRAGGTNGSATVGGGYGRFPKASAGLTLNHRAGPLSLFSNYNYDHRESYGSVDARRIFGAGDSLTTVRNLGYRPNTARNHTIKLGADYSIGKRTTAGLLVNGLLSDNDARIDNSNLIYNARNELQQTVTMVNTSTRAMQRLSANAYLKHSFDTLGRELTVDIDASRVTIRPQDDMVTRYANAANEEIKPALTQRNLPPSTVTIRAAKADYVHPLGKGVRLEAGGKLSYVTSDNDLRFETLTNGTYVPDPQRTNQFLYDETIAAGYVNGSREAGKWQLQAGLRAEHTRSVGNSVTTSRVVDRQYLDLFPSVFVTYSASPDHQWRASYSRRIDRPNYQDLNPFIYVMDPYTYREGNPFLHPQYTNALQLGYTYKNETSVSLSYNHTTDVITGVNDQMGQVLRVTTVNLAALDNVNLSVGMPIKPTRWWTIRPSADVFWNAYNAAFGGQRLDYRQLSANVTLNQSFVLPHGLTAELSGFYNSPLVYGQLHFGGLGQLSAGLQKSLWRKTASLRVNVSDLLYTMRPVGRINYGATNLTFTNRGESRVARLTFTWNFGNQTLKTARQRRSGVEDEQGRIGG</sequence>
<accession>I0KG70</accession>
<dbReference type="Gene3D" id="2.60.40.1120">
    <property type="entry name" value="Carboxypeptidase-like, regulatory domain"/>
    <property type="match status" value="1"/>
</dbReference>
<evidence type="ECO:0000259" key="4">
    <source>
        <dbReference type="Pfam" id="PF14905"/>
    </source>
</evidence>
<feature type="domain" description="Outer membrane protein beta-barrel" evidence="4">
    <location>
        <begin position="402"/>
        <end position="803"/>
    </location>
</feature>
<dbReference type="EMBL" id="HE796683">
    <property type="protein sequence ID" value="CCH03123.1"/>
    <property type="molecule type" value="Genomic_DNA"/>
</dbReference>
<name>I0KG70_9BACT</name>
<dbReference type="PANTHER" id="PTHR40980:SF4">
    <property type="entry name" value="TONB-DEPENDENT RECEPTOR-LIKE BETA-BARREL DOMAIN-CONTAINING PROTEIN"/>
    <property type="match status" value="1"/>
</dbReference>
<keyword evidence="3" id="KW-0998">Cell outer membrane</keyword>
<dbReference type="InterPro" id="IPR036942">
    <property type="entry name" value="Beta-barrel_TonB_sf"/>
</dbReference>
<dbReference type="OrthoDB" id="905812at2"/>
<dbReference type="PANTHER" id="PTHR40980">
    <property type="entry name" value="PLUG DOMAIN-CONTAINING PROTEIN"/>
    <property type="match status" value="1"/>
</dbReference>
<keyword evidence="6" id="KW-1185">Reference proteome</keyword>
<dbReference type="AlphaFoldDB" id="I0KG70"/>
<dbReference type="InterPro" id="IPR041700">
    <property type="entry name" value="OMP_b-brl_3"/>
</dbReference>
<evidence type="ECO:0000313" key="5">
    <source>
        <dbReference type="EMBL" id="CCH03123.1"/>
    </source>
</evidence>
<proteinExistence type="predicted"/>
<protein>
    <submittedName>
        <fullName evidence="5">TonB-dependent receptor</fullName>
    </submittedName>
</protein>
<comment type="subcellular location">
    <subcellularLocation>
        <location evidence="1">Cell outer membrane</location>
    </subcellularLocation>
</comment>
<dbReference type="GO" id="GO:0009279">
    <property type="term" value="C:cell outer membrane"/>
    <property type="evidence" value="ECO:0007669"/>
    <property type="project" value="UniProtKB-SubCell"/>
</dbReference>
<dbReference type="RefSeq" id="WP_015334222.1">
    <property type="nucleotide sequence ID" value="NC_020054.1"/>
</dbReference>
<dbReference type="Pfam" id="PF14905">
    <property type="entry name" value="OMP_b-brl_3"/>
    <property type="match status" value="1"/>
</dbReference>
<dbReference type="eggNOG" id="COG4206">
    <property type="taxonomic scope" value="Bacteria"/>
</dbReference>
<keyword evidence="5" id="KW-0675">Receptor</keyword>
<dbReference type="KEGG" id="fae:FAES_5124"/>
<evidence type="ECO:0000256" key="1">
    <source>
        <dbReference type="ARBA" id="ARBA00004442"/>
    </source>
</evidence>
<dbReference type="Gene3D" id="2.40.170.20">
    <property type="entry name" value="TonB-dependent receptor, beta-barrel domain"/>
    <property type="match status" value="1"/>
</dbReference>
<dbReference type="Pfam" id="PF13620">
    <property type="entry name" value="CarboxypepD_reg"/>
    <property type="match status" value="1"/>
</dbReference>
<dbReference type="SUPFAM" id="SSF49452">
    <property type="entry name" value="Starch-binding domain-like"/>
    <property type="match status" value="1"/>
</dbReference>
<evidence type="ECO:0000256" key="3">
    <source>
        <dbReference type="ARBA" id="ARBA00023237"/>
    </source>
</evidence>
<dbReference type="HOGENOM" id="CLU_017617_1_0_10"/>
<dbReference type="STRING" id="1166018.FAES_5124"/>
<keyword evidence="2" id="KW-0472">Membrane</keyword>